<protein>
    <submittedName>
        <fullName evidence="1">Uncharacterized protein</fullName>
    </submittedName>
</protein>
<dbReference type="EMBL" id="VUJU01001657">
    <property type="protein sequence ID" value="KAF0764347.1"/>
    <property type="molecule type" value="Genomic_DNA"/>
</dbReference>
<gene>
    <name evidence="1" type="ORF">FWK35_00006165</name>
</gene>
<evidence type="ECO:0000313" key="2">
    <source>
        <dbReference type="Proteomes" id="UP000478052"/>
    </source>
</evidence>
<proteinExistence type="predicted"/>
<accession>A0A6G0Z1B7</accession>
<comment type="caution">
    <text evidence="1">The sequence shown here is derived from an EMBL/GenBank/DDBJ whole genome shotgun (WGS) entry which is preliminary data.</text>
</comment>
<reference evidence="1 2" key="1">
    <citation type="submission" date="2019-08" db="EMBL/GenBank/DDBJ databases">
        <title>Whole genome of Aphis craccivora.</title>
        <authorList>
            <person name="Voronova N.V."/>
            <person name="Shulinski R.S."/>
            <person name="Bandarenka Y.V."/>
            <person name="Zhorov D.G."/>
            <person name="Warner D."/>
        </authorList>
    </citation>
    <scope>NUCLEOTIDE SEQUENCE [LARGE SCALE GENOMIC DNA]</scope>
    <source>
        <strain evidence="1">180601</strain>
        <tissue evidence="1">Whole Body</tissue>
    </source>
</reference>
<sequence length="259" mass="30360">MLPPTAIRNPYDNTINFMIPFVRAFVILLLGKCMNVRSCKIIIKVADAEADRAILCYRELNLRIQNYFDRFARNAFIKQVLQIYQYFGIIIHSERSDECIDFTMLCVFFFLCLCTRESVEITLQFQTMGVVSCRKMNLVGALGGHFLNFPIVFKSAGKNQKKKLRNNGNFYAKQVFDKIDFFIWFVDNKILDDQKFKFLRNLSKTPKFAIFLRVSIEKTRIIIIGKRNDNDLSSNDFKYFISSRFLKILPLRVENAIKT</sequence>
<organism evidence="1 2">
    <name type="scientific">Aphis craccivora</name>
    <name type="common">Cowpea aphid</name>
    <dbReference type="NCBI Taxonomy" id="307492"/>
    <lineage>
        <taxon>Eukaryota</taxon>
        <taxon>Metazoa</taxon>
        <taxon>Ecdysozoa</taxon>
        <taxon>Arthropoda</taxon>
        <taxon>Hexapoda</taxon>
        <taxon>Insecta</taxon>
        <taxon>Pterygota</taxon>
        <taxon>Neoptera</taxon>
        <taxon>Paraneoptera</taxon>
        <taxon>Hemiptera</taxon>
        <taxon>Sternorrhyncha</taxon>
        <taxon>Aphidomorpha</taxon>
        <taxon>Aphidoidea</taxon>
        <taxon>Aphididae</taxon>
        <taxon>Aphidini</taxon>
        <taxon>Aphis</taxon>
        <taxon>Aphis</taxon>
    </lineage>
</organism>
<evidence type="ECO:0000313" key="1">
    <source>
        <dbReference type="EMBL" id="KAF0764347.1"/>
    </source>
</evidence>
<keyword evidence="2" id="KW-1185">Reference proteome</keyword>
<name>A0A6G0Z1B7_APHCR</name>
<dbReference type="AlphaFoldDB" id="A0A6G0Z1B7"/>
<dbReference type="Proteomes" id="UP000478052">
    <property type="component" value="Unassembled WGS sequence"/>
</dbReference>